<dbReference type="Proteomes" id="UP000887116">
    <property type="component" value="Unassembled WGS sequence"/>
</dbReference>
<name>A0A8X6HMN1_TRICU</name>
<evidence type="ECO:0000313" key="2">
    <source>
        <dbReference type="Proteomes" id="UP000887116"/>
    </source>
</evidence>
<dbReference type="EMBL" id="BMAO01021803">
    <property type="protein sequence ID" value="GFQ77507.1"/>
    <property type="molecule type" value="Genomic_DNA"/>
</dbReference>
<evidence type="ECO:0000313" key="1">
    <source>
        <dbReference type="EMBL" id="GFQ77507.1"/>
    </source>
</evidence>
<dbReference type="AlphaFoldDB" id="A0A8X6HMN1"/>
<accession>A0A8X6HMN1</accession>
<reference evidence="1" key="1">
    <citation type="submission" date="2020-07" db="EMBL/GenBank/DDBJ databases">
        <title>Multicomponent nature underlies the extraordinary mechanical properties of spider dragline silk.</title>
        <authorList>
            <person name="Kono N."/>
            <person name="Nakamura H."/>
            <person name="Mori M."/>
            <person name="Yoshida Y."/>
            <person name="Ohtoshi R."/>
            <person name="Malay A.D."/>
            <person name="Moran D.A.P."/>
            <person name="Tomita M."/>
            <person name="Numata K."/>
            <person name="Arakawa K."/>
        </authorList>
    </citation>
    <scope>NUCLEOTIDE SEQUENCE</scope>
</reference>
<proteinExistence type="predicted"/>
<gene>
    <name evidence="1" type="ORF">TNCT_388491</name>
</gene>
<protein>
    <submittedName>
        <fullName evidence="1">Uncharacterized protein</fullName>
    </submittedName>
</protein>
<comment type="caution">
    <text evidence="1">The sequence shown here is derived from an EMBL/GenBank/DDBJ whole genome shotgun (WGS) entry which is preliminary data.</text>
</comment>
<keyword evidence="2" id="KW-1185">Reference proteome</keyword>
<organism evidence="1 2">
    <name type="scientific">Trichonephila clavata</name>
    <name type="common">Joro spider</name>
    <name type="synonym">Nephila clavata</name>
    <dbReference type="NCBI Taxonomy" id="2740835"/>
    <lineage>
        <taxon>Eukaryota</taxon>
        <taxon>Metazoa</taxon>
        <taxon>Ecdysozoa</taxon>
        <taxon>Arthropoda</taxon>
        <taxon>Chelicerata</taxon>
        <taxon>Arachnida</taxon>
        <taxon>Araneae</taxon>
        <taxon>Araneomorphae</taxon>
        <taxon>Entelegynae</taxon>
        <taxon>Araneoidea</taxon>
        <taxon>Nephilidae</taxon>
        <taxon>Trichonephila</taxon>
    </lineage>
</organism>
<sequence>MKENGHANALIQATPWSSEIFLRLKSHAWTVWSLEEEKKSWPTQRQCEIRELCPVYIQSVVKMNHLRMVASDEPVRTHCSWTEQQVMYPIEGKGIICIIF</sequence>